<proteinExistence type="predicted"/>
<dbReference type="Proteomes" id="UP000327013">
    <property type="component" value="Chromosome 1"/>
</dbReference>
<organism evidence="2 3">
    <name type="scientific">Carpinus fangiana</name>
    <dbReference type="NCBI Taxonomy" id="176857"/>
    <lineage>
        <taxon>Eukaryota</taxon>
        <taxon>Viridiplantae</taxon>
        <taxon>Streptophyta</taxon>
        <taxon>Embryophyta</taxon>
        <taxon>Tracheophyta</taxon>
        <taxon>Spermatophyta</taxon>
        <taxon>Magnoliopsida</taxon>
        <taxon>eudicotyledons</taxon>
        <taxon>Gunneridae</taxon>
        <taxon>Pentapetalae</taxon>
        <taxon>rosids</taxon>
        <taxon>fabids</taxon>
        <taxon>Fagales</taxon>
        <taxon>Betulaceae</taxon>
        <taxon>Carpinus</taxon>
    </lineage>
</organism>
<feature type="compositionally biased region" description="Low complexity" evidence="1">
    <location>
        <begin position="22"/>
        <end position="34"/>
    </location>
</feature>
<dbReference type="AlphaFoldDB" id="A0A5N6Q9Y1"/>
<name>A0A5N6Q9Y1_9ROSI</name>
<dbReference type="EMBL" id="CM017321">
    <property type="protein sequence ID" value="KAE7995419.1"/>
    <property type="molecule type" value="Genomic_DNA"/>
</dbReference>
<sequence>MASCQRHQLETQISVFQSLVLPTTTPSSSSSSPSGNNMPIPSHDGVPCFASRASNHPLCPHRKKVVAVTPVFHEVSSVQLAIESQDVTCMPACSCFLP</sequence>
<evidence type="ECO:0000256" key="1">
    <source>
        <dbReference type="SAM" id="MobiDB-lite"/>
    </source>
</evidence>
<accession>A0A5N6Q9Y1</accession>
<protein>
    <submittedName>
        <fullName evidence="2">Uncharacterized protein</fullName>
    </submittedName>
</protein>
<reference evidence="2 3" key="1">
    <citation type="submission" date="2019-06" db="EMBL/GenBank/DDBJ databases">
        <title>A chromosomal-level reference genome of Carpinus fangiana (Coryloideae, Betulaceae).</title>
        <authorList>
            <person name="Yang X."/>
            <person name="Wang Z."/>
            <person name="Zhang L."/>
            <person name="Hao G."/>
            <person name="Liu J."/>
            <person name="Yang Y."/>
        </authorList>
    </citation>
    <scope>NUCLEOTIDE SEQUENCE [LARGE SCALE GENOMIC DNA]</scope>
    <source>
        <strain evidence="2">Cfa_2016G</strain>
        <tissue evidence="2">Leaf</tissue>
    </source>
</reference>
<keyword evidence="3" id="KW-1185">Reference proteome</keyword>
<gene>
    <name evidence="2" type="ORF">FH972_000218</name>
</gene>
<evidence type="ECO:0000313" key="2">
    <source>
        <dbReference type="EMBL" id="KAE7995419.1"/>
    </source>
</evidence>
<feature type="region of interest" description="Disordered" evidence="1">
    <location>
        <begin position="22"/>
        <end position="43"/>
    </location>
</feature>
<evidence type="ECO:0000313" key="3">
    <source>
        <dbReference type="Proteomes" id="UP000327013"/>
    </source>
</evidence>